<name>A0AAX2MF54_CHRVL</name>
<proteinExistence type="predicted"/>
<reference evidence="1 2" key="1">
    <citation type="submission" date="2018-06" db="EMBL/GenBank/DDBJ databases">
        <authorList>
            <consortium name="Pathogen Informatics"/>
            <person name="Doyle S."/>
        </authorList>
    </citation>
    <scope>NUCLEOTIDE SEQUENCE [LARGE SCALE GENOMIC DNA]</scope>
    <source>
        <strain evidence="1 2">NCTC8684</strain>
    </source>
</reference>
<gene>
    <name evidence="1" type="primary">arnA_1</name>
    <name evidence="1" type="ORF">NCTC8684_04489</name>
</gene>
<comment type="caution">
    <text evidence="1">The sequence shown here is derived from an EMBL/GenBank/DDBJ whole genome shotgun (WGS) entry which is preliminary data.</text>
</comment>
<accession>A0AAX2MF54</accession>
<evidence type="ECO:0000313" key="1">
    <source>
        <dbReference type="EMBL" id="SUY93353.1"/>
    </source>
</evidence>
<evidence type="ECO:0000313" key="2">
    <source>
        <dbReference type="Proteomes" id="UP000254029"/>
    </source>
</evidence>
<sequence length="97" mass="11081">MKKFATRHEPSVRYLNAGLIARVYPEYQLNADKVQVVETTSGQYYGKGYQDVQNRVPKIANTMADLDWKPGVTMADALRGIYDYYRDQVAASRDLSE</sequence>
<dbReference type="RefSeq" id="WP_181902576.1">
    <property type="nucleotide sequence ID" value="NZ_UIGR01000003.1"/>
</dbReference>
<dbReference type="AlphaFoldDB" id="A0AAX2MF54"/>
<dbReference type="Gene3D" id="3.90.25.10">
    <property type="entry name" value="UDP-galactose 4-epimerase, domain 1"/>
    <property type="match status" value="1"/>
</dbReference>
<dbReference type="EMBL" id="UIGR01000003">
    <property type="protein sequence ID" value="SUY93353.1"/>
    <property type="molecule type" value="Genomic_DNA"/>
</dbReference>
<organism evidence="1 2">
    <name type="scientific">Chromobacterium violaceum</name>
    <dbReference type="NCBI Taxonomy" id="536"/>
    <lineage>
        <taxon>Bacteria</taxon>
        <taxon>Pseudomonadati</taxon>
        <taxon>Pseudomonadota</taxon>
        <taxon>Betaproteobacteria</taxon>
        <taxon>Neisseriales</taxon>
        <taxon>Chromobacteriaceae</taxon>
        <taxon>Chromobacterium</taxon>
    </lineage>
</organism>
<protein>
    <submittedName>
        <fullName evidence="1">Polymyxin resistance protein PmrI</fullName>
    </submittedName>
</protein>
<dbReference type="Proteomes" id="UP000254029">
    <property type="component" value="Unassembled WGS sequence"/>
</dbReference>